<evidence type="ECO:0000313" key="2">
    <source>
        <dbReference type="Proteomes" id="UP000001940"/>
    </source>
</evidence>
<evidence type="ECO:0000313" key="3">
    <source>
        <dbReference type="WormBase" id="EGAP2.2"/>
    </source>
</evidence>
<dbReference type="EMBL" id="BX284602">
    <property type="protein sequence ID" value="CCD66680.2"/>
    <property type="molecule type" value="Genomic_DNA"/>
</dbReference>
<dbReference type="STRING" id="6239.EGAP2.2.1"/>
<dbReference type="AlphaFoldDB" id="Q19074"/>
<proteinExistence type="predicted"/>
<dbReference type="UCSC" id="EGAP2.2">
    <property type="organism name" value="c. elegans"/>
</dbReference>
<name>Q19074_CAEEL</name>
<dbReference type="AGR" id="WB:WBGene00017148"/>
<accession>Q19074</accession>
<dbReference type="PIR" id="T15931">
    <property type="entry name" value="T15931"/>
</dbReference>
<reference evidence="1 2" key="1">
    <citation type="journal article" date="1998" name="Science">
        <title>Genome sequence of the nematode C. elegans: a platform for investigating biology.</title>
        <authorList>
            <consortium name="The C. elegans sequencing consortium"/>
            <person name="Sulson J.E."/>
            <person name="Waterston R."/>
        </authorList>
    </citation>
    <scope>NUCLEOTIDE SEQUENCE [LARGE SCALE GENOMIC DNA]</scope>
    <source>
        <strain evidence="1 2">Bristol N2</strain>
    </source>
</reference>
<dbReference type="InParanoid" id="Q19074"/>
<gene>
    <name evidence="1" type="ORF">CELE_EGAP2.2</name>
    <name evidence="1 3" type="ORF">EGAP2.2</name>
</gene>
<protein>
    <submittedName>
        <fullName evidence="1">Ribosome biogenesis GTPase RsgA</fullName>
    </submittedName>
</protein>
<evidence type="ECO:0000313" key="1">
    <source>
        <dbReference type="EMBL" id="CCD66680.2"/>
    </source>
</evidence>
<dbReference type="WormBase" id="EGAP2.2">
    <property type="protein sequence ID" value="CE53903"/>
    <property type="gene ID" value="WBGene00017148"/>
</dbReference>
<dbReference type="HOGENOM" id="CLU_2924797_0_0_1"/>
<dbReference type="Proteomes" id="UP000001940">
    <property type="component" value="Chromosome II"/>
</dbReference>
<dbReference type="SMR" id="Q19074"/>
<keyword evidence="2" id="KW-1185">Reference proteome</keyword>
<organism evidence="1 2">
    <name type="scientific">Caenorhabditis elegans</name>
    <dbReference type="NCBI Taxonomy" id="6239"/>
    <lineage>
        <taxon>Eukaryota</taxon>
        <taxon>Metazoa</taxon>
        <taxon>Ecdysozoa</taxon>
        <taxon>Nematoda</taxon>
        <taxon>Chromadorea</taxon>
        <taxon>Rhabditida</taxon>
        <taxon>Rhabditina</taxon>
        <taxon>Rhabditomorpha</taxon>
        <taxon>Rhabditoidea</taxon>
        <taxon>Rhabditidae</taxon>
        <taxon>Peloderinae</taxon>
        <taxon>Caenorhabditis</taxon>
    </lineage>
</organism>
<dbReference type="Bgee" id="WBGene00017148">
    <property type="expression patterns" value="Expressed in material anatomical entity and 2 other cell types or tissues"/>
</dbReference>
<sequence length="33" mass="3702">MKQAHNAKRRANAEQDRLELAEAAAIEPQLSLQ</sequence>
<dbReference type="PaxDb" id="6239-EGAP2.2"/>